<dbReference type="InterPro" id="IPR002539">
    <property type="entry name" value="MaoC-like_dom"/>
</dbReference>
<comment type="caution">
    <text evidence="2">The sequence shown here is derived from an EMBL/GenBank/DDBJ whole genome shotgun (WGS) entry which is preliminary data.</text>
</comment>
<evidence type="ECO:0000313" key="2">
    <source>
        <dbReference type="EMBL" id="KAF7378931.1"/>
    </source>
</evidence>
<evidence type="ECO:0000313" key="3">
    <source>
        <dbReference type="Proteomes" id="UP000614350"/>
    </source>
</evidence>
<gene>
    <name evidence="2" type="ORF">HZH66_015165</name>
</gene>
<dbReference type="AlphaFoldDB" id="A0A834J4M3"/>
<dbReference type="Proteomes" id="UP000614350">
    <property type="component" value="Unassembled WGS sequence"/>
</dbReference>
<dbReference type="EMBL" id="JACSEA010000024">
    <property type="protein sequence ID" value="KAF7378931.1"/>
    <property type="molecule type" value="Genomic_DNA"/>
</dbReference>
<dbReference type="Gene3D" id="1.25.10.10">
    <property type="entry name" value="Leucine-rich Repeat Variant"/>
    <property type="match status" value="1"/>
</dbReference>
<dbReference type="GO" id="GO:0018812">
    <property type="term" value="F:3-hydroxyacyl-CoA dehydratase activity"/>
    <property type="evidence" value="ECO:0007669"/>
    <property type="project" value="UniProtKB-ARBA"/>
</dbReference>
<name>A0A834J4M3_VESVU</name>
<proteinExistence type="predicted"/>
<dbReference type="SUPFAM" id="SSF48371">
    <property type="entry name" value="ARM repeat"/>
    <property type="match status" value="1"/>
</dbReference>
<dbReference type="PANTHER" id="PTHR46263:SF1">
    <property type="entry name" value="ARMADILLO REPEAT-CONTAINING PROTEIN 7"/>
    <property type="match status" value="1"/>
</dbReference>
<protein>
    <recommendedName>
        <fullName evidence="1">MaoC-like domain-containing protein</fullName>
    </recommendedName>
</protein>
<dbReference type="Gene3D" id="3.10.129.10">
    <property type="entry name" value="Hotdog Thioesterase"/>
    <property type="match status" value="1"/>
</dbReference>
<reference evidence="2" key="1">
    <citation type="journal article" date="2020" name="G3 (Bethesda)">
        <title>High-Quality Assemblies for Three Invasive Social Wasps from the &lt;i&gt;Vespula&lt;/i&gt; Genus.</title>
        <authorList>
            <person name="Harrop T.W.R."/>
            <person name="Guhlin J."/>
            <person name="McLaughlin G.M."/>
            <person name="Permina E."/>
            <person name="Stockwell P."/>
            <person name="Gilligan J."/>
            <person name="Le Lec M.F."/>
            <person name="Gruber M.A.M."/>
            <person name="Quinn O."/>
            <person name="Lovegrove M."/>
            <person name="Duncan E.J."/>
            <person name="Remnant E.J."/>
            <person name="Van Eeckhoven J."/>
            <person name="Graham B."/>
            <person name="Knapp R.A."/>
            <person name="Langford K.W."/>
            <person name="Kronenberg Z."/>
            <person name="Press M.O."/>
            <person name="Eacker S.M."/>
            <person name="Wilson-Rankin E.E."/>
            <person name="Purcell J."/>
            <person name="Lester P.J."/>
            <person name="Dearden P.K."/>
        </authorList>
    </citation>
    <scope>NUCLEOTIDE SEQUENCE</scope>
    <source>
        <strain evidence="2">Marl-1</strain>
    </source>
</reference>
<dbReference type="SUPFAM" id="SSF54637">
    <property type="entry name" value="Thioesterase/thiol ester dehydrase-isomerase"/>
    <property type="match status" value="1"/>
</dbReference>
<sequence length="323" mass="36592">MFSTKEKLIRRTGQSGIGRYDFLKLLINEFKTTSSKDAKEQVLANLVNFSYDPINYEYLRQLKVIDLFLHILSEDNSTFVRFAIGGICNLCLDPINKAYILRNQGISLVSSLLNSHDEGTILSSITTLMFLITPEFINDIVSPMVIKHMHDLSNSTNNRIKNLAIIFLSDYCQELIMLRISLFYYNIKKYCTKIPTKIFSSNFKVGDRVSIFKTITRSDVLNFAQLTNDYNPIHITSEKNIVHGALLNGLVSGVLGTKLPGPGTIVIEQFLKFPNSCYVGDTVEIIVQIISVRKIIKCEYTLISNGEQIVLKGEAKLIMKKNR</sequence>
<dbReference type="InterPro" id="IPR011989">
    <property type="entry name" value="ARM-like"/>
</dbReference>
<evidence type="ECO:0000259" key="1">
    <source>
        <dbReference type="Pfam" id="PF01575"/>
    </source>
</evidence>
<dbReference type="CDD" id="cd03449">
    <property type="entry name" value="R_hydratase"/>
    <property type="match status" value="1"/>
</dbReference>
<dbReference type="PANTHER" id="PTHR46263">
    <property type="entry name" value="ARMADILLO REPEAT-CONTAINING PROTEIN 7"/>
    <property type="match status" value="1"/>
</dbReference>
<accession>A0A834J4M3</accession>
<dbReference type="InterPro" id="IPR029069">
    <property type="entry name" value="HotDog_dom_sf"/>
</dbReference>
<dbReference type="Pfam" id="PF01575">
    <property type="entry name" value="MaoC_dehydratas"/>
    <property type="match status" value="1"/>
</dbReference>
<dbReference type="InterPro" id="IPR042462">
    <property type="entry name" value="ARMC7"/>
</dbReference>
<feature type="domain" description="MaoC-like" evidence="1">
    <location>
        <begin position="213"/>
        <end position="294"/>
    </location>
</feature>
<organism evidence="2 3">
    <name type="scientific">Vespula vulgaris</name>
    <name type="common">Yellow jacket</name>
    <name type="synonym">Wasp</name>
    <dbReference type="NCBI Taxonomy" id="7454"/>
    <lineage>
        <taxon>Eukaryota</taxon>
        <taxon>Metazoa</taxon>
        <taxon>Ecdysozoa</taxon>
        <taxon>Arthropoda</taxon>
        <taxon>Hexapoda</taxon>
        <taxon>Insecta</taxon>
        <taxon>Pterygota</taxon>
        <taxon>Neoptera</taxon>
        <taxon>Endopterygota</taxon>
        <taxon>Hymenoptera</taxon>
        <taxon>Apocrita</taxon>
        <taxon>Aculeata</taxon>
        <taxon>Vespoidea</taxon>
        <taxon>Vespidae</taxon>
        <taxon>Vespinae</taxon>
        <taxon>Vespula</taxon>
    </lineage>
</organism>
<dbReference type="InterPro" id="IPR016024">
    <property type="entry name" value="ARM-type_fold"/>
</dbReference>
<keyword evidence="3" id="KW-1185">Reference proteome</keyword>